<comment type="caution">
    <text evidence="1">The sequence shown here is derived from an EMBL/GenBank/DDBJ whole genome shotgun (WGS) entry which is preliminary data.</text>
</comment>
<sequence length="105" mass="11594">AQRVNLPSPNSLWMELLLREVRFLSSRKLSLLLAVSSRSAGPIRSHIDPSSTKATSNYTSTTRLRTLKLVGPHLSNLTKTPTALSPTLFQSGKPRKALTKSYFSN</sequence>
<evidence type="ECO:0000313" key="1">
    <source>
        <dbReference type="EMBL" id="KAG5951316.1"/>
    </source>
</evidence>
<gene>
    <name evidence="1" type="ORF">E4U57_006962</name>
</gene>
<proteinExistence type="predicted"/>
<name>A0ABQ7P3D0_9HYPO</name>
<keyword evidence="2" id="KW-1185">Reference proteome</keyword>
<dbReference type="Proteomes" id="UP000742024">
    <property type="component" value="Unassembled WGS sequence"/>
</dbReference>
<feature type="non-terminal residue" evidence="1">
    <location>
        <position position="1"/>
    </location>
</feature>
<dbReference type="EMBL" id="SRPR01000656">
    <property type="protein sequence ID" value="KAG5951316.1"/>
    <property type="molecule type" value="Genomic_DNA"/>
</dbReference>
<protein>
    <submittedName>
        <fullName evidence="1">Uncharacterized protein</fullName>
    </submittedName>
</protein>
<reference evidence="1 2" key="1">
    <citation type="journal article" date="2020" name="bioRxiv">
        <title>Whole genome comparisons of ergot fungi reveals the divergence and evolution of species within the genus Claviceps are the result of varying mechanisms driving genome evolution and host range expansion.</title>
        <authorList>
            <person name="Wyka S.A."/>
            <person name="Mondo S.J."/>
            <person name="Liu M."/>
            <person name="Dettman J."/>
            <person name="Nalam V."/>
            <person name="Broders K.D."/>
        </authorList>
    </citation>
    <scope>NUCLEOTIDE SEQUENCE [LARGE SCALE GENOMIC DNA]</scope>
    <source>
        <strain evidence="1 2">LM583</strain>
    </source>
</reference>
<accession>A0ABQ7P3D0</accession>
<organism evidence="1 2">
    <name type="scientific">Claviceps arundinis</name>
    <dbReference type="NCBI Taxonomy" id="1623583"/>
    <lineage>
        <taxon>Eukaryota</taxon>
        <taxon>Fungi</taxon>
        <taxon>Dikarya</taxon>
        <taxon>Ascomycota</taxon>
        <taxon>Pezizomycotina</taxon>
        <taxon>Sordariomycetes</taxon>
        <taxon>Hypocreomycetidae</taxon>
        <taxon>Hypocreales</taxon>
        <taxon>Clavicipitaceae</taxon>
        <taxon>Claviceps</taxon>
    </lineage>
</organism>
<evidence type="ECO:0000313" key="2">
    <source>
        <dbReference type="Proteomes" id="UP000742024"/>
    </source>
</evidence>